<dbReference type="HOGENOM" id="CLU_001324_14_1_1"/>
<dbReference type="Pfam" id="PF05970">
    <property type="entry name" value="PIF1"/>
    <property type="match status" value="1"/>
</dbReference>
<comment type="catalytic activity">
    <reaction evidence="1">
        <text>ATP + H2O = ADP + phosphate + H(+)</text>
        <dbReference type="Rhea" id="RHEA:13065"/>
        <dbReference type="ChEBI" id="CHEBI:15377"/>
        <dbReference type="ChEBI" id="CHEBI:15378"/>
        <dbReference type="ChEBI" id="CHEBI:30616"/>
        <dbReference type="ChEBI" id="CHEBI:43474"/>
        <dbReference type="ChEBI" id="CHEBI:456216"/>
        <dbReference type="EC" id="5.6.2.3"/>
    </reaction>
</comment>
<dbReference type="Proteomes" id="UP000032141">
    <property type="component" value="Chromosome C8"/>
</dbReference>
<evidence type="ECO:0000313" key="5">
    <source>
        <dbReference type="Proteomes" id="UP000032141"/>
    </source>
</evidence>
<feature type="domain" description="DNA helicase Pif1-like DEAD-box helicase" evidence="2">
    <location>
        <begin position="67"/>
        <end position="189"/>
    </location>
</feature>
<dbReference type="GO" id="GO:0006310">
    <property type="term" value="P:DNA recombination"/>
    <property type="evidence" value="ECO:0007669"/>
    <property type="project" value="UniProtKB-KW"/>
</dbReference>
<keyword evidence="1" id="KW-0067">ATP-binding</keyword>
<proteinExistence type="inferred from homology"/>
<dbReference type="GO" id="GO:0005524">
    <property type="term" value="F:ATP binding"/>
    <property type="evidence" value="ECO:0007669"/>
    <property type="project" value="UniProtKB-KW"/>
</dbReference>
<protein>
    <recommendedName>
        <fullName evidence="1">ATP-dependent DNA helicase</fullName>
        <ecNumber evidence="1">5.6.2.3</ecNumber>
    </recommendedName>
</protein>
<accession>A0A0D3DKI0</accession>
<dbReference type="InterPro" id="IPR027417">
    <property type="entry name" value="P-loop_NTPase"/>
</dbReference>
<keyword evidence="1" id="KW-0233">DNA recombination</keyword>
<dbReference type="InterPro" id="IPR049163">
    <property type="entry name" value="Pif1-like_2B_dom"/>
</dbReference>
<comment type="cofactor">
    <cofactor evidence="1">
        <name>Mg(2+)</name>
        <dbReference type="ChEBI" id="CHEBI:18420"/>
    </cofactor>
</comment>
<reference evidence="4 5" key="1">
    <citation type="journal article" date="2014" name="Genome Biol.">
        <title>Transcriptome and methylome profiling reveals relics of genome dominance in the mesopolyploid Brassica oleracea.</title>
        <authorList>
            <person name="Parkin I.A."/>
            <person name="Koh C."/>
            <person name="Tang H."/>
            <person name="Robinson S.J."/>
            <person name="Kagale S."/>
            <person name="Clarke W.E."/>
            <person name="Town C.D."/>
            <person name="Nixon J."/>
            <person name="Krishnakumar V."/>
            <person name="Bidwell S.L."/>
            <person name="Denoeud F."/>
            <person name="Belcram H."/>
            <person name="Links M.G."/>
            <person name="Just J."/>
            <person name="Clarke C."/>
            <person name="Bender T."/>
            <person name="Huebert T."/>
            <person name="Mason A.S."/>
            <person name="Pires J.C."/>
            <person name="Barker G."/>
            <person name="Moore J."/>
            <person name="Walley P.G."/>
            <person name="Manoli S."/>
            <person name="Batley J."/>
            <person name="Edwards D."/>
            <person name="Nelson M.N."/>
            <person name="Wang X."/>
            <person name="Paterson A.H."/>
            <person name="King G."/>
            <person name="Bancroft I."/>
            <person name="Chalhoub B."/>
            <person name="Sharpe A.G."/>
        </authorList>
    </citation>
    <scope>NUCLEOTIDE SEQUENCE</scope>
    <source>
        <strain evidence="4 5">cv. TO1000</strain>
    </source>
</reference>
<organism evidence="4 5">
    <name type="scientific">Brassica oleracea var. oleracea</name>
    <dbReference type="NCBI Taxonomy" id="109376"/>
    <lineage>
        <taxon>Eukaryota</taxon>
        <taxon>Viridiplantae</taxon>
        <taxon>Streptophyta</taxon>
        <taxon>Embryophyta</taxon>
        <taxon>Tracheophyta</taxon>
        <taxon>Spermatophyta</taxon>
        <taxon>Magnoliopsida</taxon>
        <taxon>eudicotyledons</taxon>
        <taxon>Gunneridae</taxon>
        <taxon>Pentapetalae</taxon>
        <taxon>rosids</taxon>
        <taxon>malvids</taxon>
        <taxon>Brassicales</taxon>
        <taxon>Brassicaceae</taxon>
        <taxon>Brassiceae</taxon>
        <taxon>Brassica</taxon>
    </lineage>
</organism>
<evidence type="ECO:0000259" key="2">
    <source>
        <dbReference type="Pfam" id="PF05970"/>
    </source>
</evidence>
<reference evidence="4" key="2">
    <citation type="submission" date="2015-03" db="UniProtKB">
        <authorList>
            <consortium name="EnsemblPlants"/>
        </authorList>
    </citation>
    <scope>IDENTIFICATION</scope>
</reference>
<evidence type="ECO:0000313" key="4">
    <source>
        <dbReference type="EnsemblPlants" id="Bo8g025700.1"/>
    </source>
</evidence>
<dbReference type="InterPro" id="IPR010285">
    <property type="entry name" value="DNA_helicase_pif1-like_DEAD"/>
</dbReference>
<dbReference type="GO" id="GO:0000723">
    <property type="term" value="P:telomere maintenance"/>
    <property type="evidence" value="ECO:0007669"/>
    <property type="project" value="InterPro"/>
</dbReference>
<keyword evidence="1" id="KW-0227">DNA damage</keyword>
<dbReference type="eggNOG" id="KOG0987">
    <property type="taxonomic scope" value="Eukaryota"/>
</dbReference>
<dbReference type="PANTHER" id="PTHR10492:SF101">
    <property type="entry name" value="ATP-DEPENDENT DNA HELICASE"/>
    <property type="match status" value="1"/>
</dbReference>
<dbReference type="STRING" id="109376.A0A0D3DKI0"/>
<dbReference type="AlphaFoldDB" id="A0A0D3DKI0"/>
<keyword evidence="1" id="KW-0547">Nucleotide-binding</keyword>
<keyword evidence="1" id="KW-0234">DNA repair</keyword>
<comment type="similarity">
    <text evidence="1">Belongs to the helicase family.</text>
</comment>
<dbReference type="Gramene" id="Bo8g025700.1">
    <property type="protein sequence ID" value="Bo8g025700.1"/>
    <property type="gene ID" value="Bo8g025700"/>
</dbReference>
<feature type="domain" description="DNA helicase Pif1-like 2B" evidence="3">
    <location>
        <begin position="263"/>
        <end position="305"/>
    </location>
</feature>
<keyword evidence="1" id="KW-0378">Hydrolase</keyword>
<name>A0A0D3DKI0_BRAOL</name>
<evidence type="ECO:0000256" key="1">
    <source>
        <dbReference type="RuleBase" id="RU363044"/>
    </source>
</evidence>
<dbReference type="EnsemblPlants" id="Bo8g025700.1">
    <property type="protein sequence ID" value="Bo8g025700.1"/>
    <property type="gene ID" value="Bo8g025700"/>
</dbReference>
<keyword evidence="1" id="KW-0347">Helicase</keyword>
<dbReference type="SUPFAM" id="SSF52540">
    <property type="entry name" value="P-loop containing nucleoside triphosphate hydrolases"/>
    <property type="match status" value="2"/>
</dbReference>
<evidence type="ECO:0000259" key="3">
    <source>
        <dbReference type="Pfam" id="PF21530"/>
    </source>
</evidence>
<dbReference type="Gene3D" id="3.40.50.300">
    <property type="entry name" value="P-loop containing nucleotide triphosphate hydrolases"/>
    <property type="match status" value="1"/>
</dbReference>
<dbReference type="GO" id="GO:0006281">
    <property type="term" value="P:DNA repair"/>
    <property type="evidence" value="ECO:0007669"/>
    <property type="project" value="UniProtKB-KW"/>
</dbReference>
<dbReference type="GO" id="GO:0043139">
    <property type="term" value="F:5'-3' DNA helicase activity"/>
    <property type="evidence" value="ECO:0007669"/>
    <property type="project" value="UniProtKB-EC"/>
</dbReference>
<dbReference type="Pfam" id="PF21530">
    <property type="entry name" value="Pif1_2B_dom"/>
    <property type="match status" value="1"/>
</dbReference>
<dbReference type="GO" id="GO:0016887">
    <property type="term" value="F:ATP hydrolysis activity"/>
    <property type="evidence" value="ECO:0007669"/>
    <property type="project" value="RHEA"/>
</dbReference>
<keyword evidence="5" id="KW-1185">Reference proteome</keyword>
<sequence>MPQPIPDIINYNALIMDELSYNREELKADHDRDLPKLTGEQKKIYDQITDAVLTKKGGVFFVYGFGASSGKASLLLPVGRTSHSRFGIPINPDDFSICMVTPGSDQADLLKAASLIIGDETPMRSKHCFESLDRSMKDIVRNKDNRRFGGKVVVLGGDFRQVLPVIHGAGRAEIVMESLNLSYIWQHVKGNDGESLITIPYEFLILDADDPVESIHKSLYGDAISLQLNKKSQFFQEKAILCPTNEDMNIINQHMLDKLQGEEMIKVSGLPNHSLRLKIGCPVMLLRNIDPTWGLMNGTRLQITEILSITPSDKKLPFKMRRRKLPIAVAFATTINKSQGQSLAEVGMFLPRPVFLT</sequence>
<dbReference type="PANTHER" id="PTHR10492">
    <property type="match status" value="1"/>
</dbReference>
<dbReference type="EC" id="5.6.2.3" evidence="1"/>